<evidence type="ECO:0000313" key="5">
    <source>
        <dbReference type="EMBL" id="KLK93938.1"/>
    </source>
</evidence>
<dbReference type="InterPro" id="IPR014015">
    <property type="entry name" value="Helicase_SF3_DNA-vir"/>
</dbReference>
<dbReference type="AlphaFoldDB" id="A0A0H1RFG0"/>
<accession>A0A0H1RFG0</accession>
<gene>
    <name evidence="5" type="ORF">AA309_05510</name>
</gene>
<dbReference type="STRING" id="1225564.AA309_05510"/>
<evidence type="ECO:0000259" key="4">
    <source>
        <dbReference type="PROSITE" id="PS51206"/>
    </source>
</evidence>
<dbReference type="SUPFAM" id="SSF52540">
    <property type="entry name" value="P-loop containing nucleoside triphosphate hydrolases"/>
    <property type="match status" value="1"/>
</dbReference>
<evidence type="ECO:0000256" key="2">
    <source>
        <dbReference type="ARBA" id="ARBA00022801"/>
    </source>
</evidence>
<keyword evidence="1" id="KW-0547">Nucleotide-binding</keyword>
<dbReference type="PROSITE" id="PS51206">
    <property type="entry name" value="SF3_HELICASE_1"/>
    <property type="match status" value="1"/>
</dbReference>
<dbReference type="OrthoDB" id="9763644at2"/>
<dbReference type="InterPro" id="IPR006500">
    <property type="entry name" value="Helicase_put_C_phage/plasmid"/>
</dbReference>
<dbReference type="PATRIC" id="fig|1225564.3.peg.1567"/>
<evidence type="ECO:0000313" key="6">
    <source>
        <dbReference type="Proteomes" id="UP000035489"/>
    </source>
</evidence>
<keyword evidence="3" id="KW-0067">ATP-binding</keyword>
<dbReference type="EMBL" id="LCYG01000016">
    <property type="protein sequence ID" value="KLK93938.1"/>
    <property type="molecule type" value="Genomic_DNA"/>
</dbReference>
<reference evidence="5 6" key="1">
    <citation type="submission" date="2015-05" db="EMBL/GenBank/DDBJ databases">
        <title>Draft genome sequence of Microvirga vignae strain BR3299, a novel nitrogen fixing bacteria isolated from Brazil semi-aired region.</title>
        <authorList>
            <person name="Zilli J.E."/>
            <person name="Passos S.R."/>
            <person name="Leite J."/>
            <person name="Baldani J.I."/>
            <person name="Xavier G.R."/>
            <person name="Rumjaneck N.G."/>
            <person name="Simoes-Araujo J.L."/>
        </authorList>
    </citation>
    <scope>NUCLEOTIDE SEQUENCE [LARGE SCALE GENOMIC DNA]</scope>
    <source>
        <strain evidence="5 6">BR3299</strain>
    </source>
</reference>
<dbReference type="InterPro" id="IPR051620">
    <property type="entry name" value="ORF904-like_C"/>
</dbReference>
<dbReference type="Gene3D" id="3.40.50.300">
    <property type="entry name" value="P-loop containing nucleotide triphosphate hydrolases"/>
    <property type="match status" value="1"/>
</dbReference>
<name>A0A0H1RFG0_9HYPH</name>
<keyword evidence="6" id="KW-1185">Reference proteome</keyword>
<sequence>MNTFYNTEISAPRGLFTEDIVATYLAKILANLIRSDLEKGWHHWTGTHWQLDEAAVTEHVRSACRELAKGGSEDTRKRLGRMSFINNVKRLLTTDPLLRAKSSQWDKDPLLIACPDGRTIDLRSGQWRLSKPEDMITKLVAVAPTEEEHCPTWKRFVGQVSKEDADFAAFLKRLAGYCLTGLTNEQAITFIYGPGGNGKSVFIRTLLGIMGDHAKAASMSTFTAKKNDAHPEDIANLVGIRLVTASETEEGQEWASARLKELSGGDAISTRHLYGHRFTYIPIFKLVFAGNHAPNLRTVDQAMRRRLIVLPFNYVPPALDPHLEQTLRDEWSGILRWIINGCLEWQKERLQVPTSLRAATDDYLSVQDAFAEWFEERCELATNDTYTGSRELFRSWQSFAEGRGERAGTFSSFAERMQRQVGKGPEQIKRLGRKGYRGVRLK</sequence>
<comment type="caution">
    <text evidence="5">The sequence shown here is derived from an EMBL/GenBank/DDBJ whole genome shotgun (WGS) entry which is preliminary data.</text>
</comment>
<keyword evidence="2" id="KW-0378">Hydrolase</keyword>
<dbReference type="GO" id="GO:0016787">
    <property type="term" value="F:hydrolase activity"/>
    <property type="evidence" value="ECO:0007669"/>
    <property type="project" value="UniProtKB-KW"/>
</dbReference>
<feature type="domain" description="SF3 helicase" evidence="4">
    <location>
        <begin position="166"/>
        <end position="325"/>
    </location>
</feature>
<dbReference type="PANTHER" id="PTHR35372">
    <property type="entry name" value="ATP BINDING PROTEIN-RELATED"/>
    <property type="match status" value="1"/>
</dbReference>
<protein>
    <recommendedName>
        <fullName evidence="4">SF3 helicase domain-containing protein</fullName>
    </recommendedName>
</protein>
<evidence type="ECO:0000256" key="1">
    <source>
        <dbReference type="ARBA" id="ARBA00022741"/>
    </source>
</evidence>
<dbReference type="Proteomes" id="UP000035489">
    <property type="component" value="Unassembled WGS sequence"/>
</dbReference>
<dbReference type="SMART" id="SM00885">
    <property type="entry name" value="D5_N"/>
    <property type="match status" value="1"/>
</dbReference>
<proteinExistence type="predicted"/>
<dbReference type="InterPro" id="IPR045455">
    <property type="entry name" value="NrS-1_pol-like_helicase"/>
</dbReference>
<dbReference type="Pfam" id="PF19263">
    <property type="entry name" value="DUF5906"/>
    <property type="match status" value="1"/>
</dbReference>
<dbReference type="InterPro" id="IPR014818">
    <property type="entry name" value="Phage/plasmid_primase_P4_C"/>
</dbReference>
<dbReference type="NCBIfam" id="TIGR01613">
    <property type="entry name" value="primase_Cterm"/>
    <property type="match status" value="1"/>
</dbReference>
<organism evidence="5 6">
    <name type="scientific">Microvirga vignae</name>
    <dbReference type="NCBI Taxonomy" id="1225564"/>
    <lineage>
        <taxon>Bacteria</taxon>
        <taxon>Pseudomonadati</taxon>
        <taxon>Pseudomonadota</taxon>
        <taxon>Alphaproteobacteria</taxon>
        <taxon>Hyphomicrobiales</taxon>
        <taxon>Methylobacteriaceae</taxon>
        <taxon>Microvirga</taxon>
    </lineage>
</organism>
<dbReference type="Pfam" id="PF08706">
    <property type="entry name" value="D5_N"/>
    <property type="match status" value="1"/>
</dbReference>
<dbReference type="RefSeq" id="WP_047188191.1">
    <property type="nucleotide sequence ID" value="NZ_LCYG01000016.1"/>
</dbReference>
<dbReference type="GO" id="GO:0005524">
    <property type="term" value="F:ATP binding"/>
    <property type="evidence" value="ECO:0007669"/>
    <property type="project" value="UniProtKB-KW"/>
</dbReference>
<dbReference type="InterPro" id="IPR027417">
    <property type="entry name" value="P-loop_NTPase"/>
</dbReference>
<evidence type="ECO:0000256" key="3">
    <source>
        <dbReference type="ARBA" id="ARBA00022840"/>
    </source>
</evidence>
<dbReference type="PANTHER" id="PTHR35372:SF2">
    <property type="entry name" value="SF3 HELICASE DOMAIN-CONTAINING PROTEIN"/>
    <property type="match status" value="1"/>
</dbReference>